<keyword evidence="1" id="KW-1133">Transmembrane helix</keyword>
<keyword evidence="1" id="KW-0472">Membrane</keyword>
<evidence type="ECO:0000313" key="3">
    <source>
        <dbReference type="Proteomes" id="UP001275932"/>
    </source>
</evidence>
<accession>A0ABU4WHI3</accession>
<name>A0ABU4WHI3_9BACT</name>
<protein>
    <recommendedName>
        <fullName evidence="4">Verru_Chthon cassette protein A</fullName>
    </recommendedName>
</protein>
<evidence type="ECO:0008006" key="4">
    <source>
        <dbReference type="Google" id="ProtNLM"/>
    </source>
</evidence>
<organism evidence="2 3">
    <name type="scientific">Intestinicryptomonas porci</name>
    <dbReference type="NCBI Taxonomy" id="2926320"/>
    <lineage>
        <taxon>Bacteria</taxon>
        <taxon>Pseudomonadati</taxon>
        <taxon>Verrucomicrobiota</taxon>
        <taxon>Opitutia</taxon>
        <taxon>Opitutales</taxon>
        <taxon>Intestinicryptomonaceae</taxon>
        <taxon>Intestinicryptomonas</taxon>
    </lineage>
</organism>
<feature type="transmembrane region" description="Helical" evidence="1">
    <location>
        <begin position="12"/>
        <end position="35"/>
    </location>
</feature>
<proteinExistence type="predicted"/>
<keyword evidence="3" id="KW-1185">Reference proteome</keyword>
<evidence type="ECO:0000256" key="1">
    <source>
        <dbReference type="SAM" id="Phobius"/>
    </source>
</evidence>
<reference evidence="2 3" key="1">
    <citation type="submission" date="2022-03" db="EMBL/GenBank/DDBJ databases">
        <title>Novel taxa within the pig intestine.</title>
        <authorList>
            <person name="Wylensek D."/>
            <person name="Bishof K."/>
            <person name="Afrizal A."/>
            <person name="Clavel T."/>
        </authorList>
    </citation>
    <scope>NUCLEOTIDE SEQUENCE [LARGE SCALE GENOMIC DNA]</scope>
    <source>
        <strain evidence="2 3">CLA-KB-P66</strain>
    </source>
</reference>
<dbReference type="RefSeq" id="WP_370397479.1">
    <property type="nucleotide sequence ID" value="NZ_JALBUT010000008.1"/>
</dbReference>
<comment type="caution">
    <text evidence="2">The sequence shown here is derived from an EMBL/GenBank/DDBJ whole genome shotgun (WGS) entry which is preliminary data.</text>
</comment>
<dbReference type="EMBL" id="JALBUT010000008">
    <property type="protein sequence ID" value="MDX8416026.1"/>
    <property type="molecule type" value="Genomic_DNA"/>
</dbReference>
<dbReference type="Proteomes" id="UP001275932">
    <property type="component" value="Unassembled WGS sequence"/>
</dbReference>
<evidence type="ECO:0000313" key="2">
    <source>
        <dbReference type="EMBL" id="MDX8416026.1"/>
    </source>
</evidence>
<gene>
    <name evidence="2" type="ORF">MOX91_07550</name>
</gene>
<sequence>MQYKNVRKRKAFALVLAIGAMAFMVLLTLTLSAIISSKLRILNAQKEQRMARANALLGLSAAVSSLQKSLGPDMAVSAPATILDADPDTVKIDDVRSPFLVGAFKVNRGDEFSTPLELQEKNREYADRLKNRESVFDLNAVSWLVSSNAPVRNPATQSLRELNGEVVKLAEYKQLEEYPSDFGGFVEASSKLGEVEVLAGKIPLKNGSYAWWVSDESVKAKINLTRPDTYLDGEDMGDAASFSAPADARIAQISNLDFLESLSRLQLNPFLPSFSKESALALRKISSLDEFSILDSSLKDWAKDNKGDYTAVSAGLPVDVANGRLKEDLTVYLQTGKGLNDSDPIIRGSGDSDPDYTGVDFGISDYSQNMPRMGLLKGFANLVSDGENGRTPKFETAVEPLGHKSTPSEVQHGIFPVVSAITYHFQLFYDNNLSTDNNINLYLMFYPRVRIWNPHSVRLERSDYILKIGLPYTIQVFAAESLVNGSSNRRIGALIARGDTERYLVDPQNAETAYYYNPYAVFSAGSSYGTFEKHFTDVLKNRMLKRGKGVRSGGNLKDEGMPAISLGIKDLALNPGENVELTIQKTAEFRDSSFGNADGMVRSTNINSLPLLEPGVVAHPSARTIEANKGGAYFPVNSGARVSTTISKQSLSSVWDSDPFSILKPSVLQASKLKTLHANWRVVPSYFLNNVREQEKTKFPPRPSCELWRVSGKNAPEFLTSMDFTALNEGGNPNTANGKGFFNDYWFVEGQNEHNSVFMPYRFSTVIGWDNSIMKEWTGSSAYRGYFRYGALAQPSNCGWYQIACSIGYGLAGYFQDSGIYQWENGAMPDCILPRIPKKSELVGGALGVNTFNNGTSFVSNVEANTALGVAPYYNLSSGSNKPFGMLKEGNSITYDDAHNAKNSDKKESILMISHSWAMCSYSAPKGWGGIYNSSRVWPWPMLSNFMRDSGEACRVYKPHGMVAPLVCLQSDPPRKSLLSETHFEISSGTWNSYNLIDENGKIPNSSAVRGSMDWISNYRNTGDRYSSSDRYTAPVLMDCKISGSSLNNTDWALVIPIFDYPRNKDDMMSLAAFSNANLSMFVWQPTFAFAEGFANPFVRRDAVINKADSVLHENELIDISYLLNASVWDRFFLSTFPQKNAPSVIEAGMRLPNTRNFLASVPEDKSELYGSEDALKNAARFIAVDGAFNVNSTSYEAWRALLGGLLGTQKKSVLEGDYPKSVNSSNPDEYYMPNPGNLNPLLSPQDETFNFGFRDAQAGRNISKSDIDRLAREIVAEVKRRAPFFSLADFVNRRLIPYSQAKSDESLNYQSLMGTISAAIDRLENDDLNSNKKGTFYTDFNYQKREALTSLTNVNKVFKEYENSEEFAENSFSTVLGKKYQRFMGLPGAVLKQSQILNAIGPIITARGDTFTVRAFGEYKNPMSDSSAKMYCEAVVQRSVEPVESGDDKLSPHGAFGRKFKIVSFRWLSPSEL</sequence>
<keyword evidence="1" id="KW-0812">Transmembrane</keyword>